<dbReference type="GO" id="GO:0033617">
    <property type="term" value="P:mitochondrial respiratory chain complex IV assembly"/>
    <property type="evidence" value="ECO:0007669"/>
    <property type="project" value="TreeGrafter"/>
</dbReference>
<comment type="subcellular location">
    <subcellularLocation>
        <location evidence="1">Mitochondrion</location>
    </subcellularLocation>
</comment>
<evidence type="ECO:0000256" key="5">
    <source>
        <dbReference type="SAM" id="Phobius"/>
    </source>
</evidence>
<feature type="domain" description="HIG1" evidence="6">
    <location>
        <begin position="91"/>
        <end position="182"/>
    </location>
</feature>
<keyword evidence="4 5" id="KW-0472">Membrane</keyword>
<evidence type="ECO:0000256" key="4">
    <source>
        <dbReference type="ARBA" id="ARBA00023136"/>
    </source>
</evidence>
<protein>
    <recommendedName>
        <fullName evidence="6">HIG1 domain-containing protein</fullName>
    </recommendedName>
</protein>
<organism evidence="7 8">
    <name type="scientific">Pisolithus tinctorius Marx 270</name>
    <dbReference type="NCBI Taxonomy" id="870435"/>
    <lineage>
        <taxon>Eukaryota</taxon>
        <taxon>Fungi</taxon>
        <taxon>Dikarya</taxon>
        <taxon>Basidiomycota</taxon>
        <taxon>Agaricomycotina</taxon>
        <taxon>Agaricomycetes</taxon>
        <taxon>Agaricomycetidae</taxon>
        <taxon>Boletales</taxon>
        <taxon>Sclerodermatineae</taxon>
        <taxon>Pisolithaceae</taxon>
        <taxon>Pisolithus</taxon>
    </lineage>
</organism>
<dbReference type="InterPro" id="IPR007667">
    <property type="entry name" value="Hypoxia_induced_domain"/>
</dbReference>
<dbReference type="EMBL" id="KN831949">
    <property type="protein sequence ID" value="KIO11776.1"/>
    <property type="molecule type" value="Genomic_DNA"/>
</dbReference>
<keyword evidence="8" id="KW-1185">Reference proteome</keyword>
<feature type="transmembrane region" description="Helical" evidence="5">
    <location>
        <begin position="20"/>
        <end position="38"/>
    </location>
</feature>
<sequence length="205" mass="22594">MKIITEEQLAGHNDATYRGATEGLLGSAAFVIPASFILNRRWAYYRSLPLPLKVMGVVMVVAPCVTIQAERRGLEFDRENNWTGAGRMELDRVAAEKEARWSALSVKQKVADWASRNQYGIIFGSWALSMAVAGAIVARDKYQSVPQKVVQARVWAQGLTVGVLLVAGALTHSQRQQALEARKAPVDHSWQTLVRGSWPVLASVH</sequence>
<reference evidence="7 8" key="1">
    <citation type="submission" date="2014-04" db="EMBL/GenBank/DDBJ databases">
        <authorList>
            <consortium name="DOE Joint Genome Institute"/>
            <person name="Kuo A."/>
            <person name="Kohler A."/>
            <person name="Costa M.D."/>
            <person name="Nagy L.G."/>
            <person name="Floudas D."/>
            <person name="Copeland A."/>
            <person name="Barry K.W."/>
            <person name="Cichocki N."/>
            <person name="Veneault-Fourrey C."/>
            <person name="LaButti K."/>
            <person name="Lindquist E.A."/>
            <person name="Lipzen A."/>
            <person name="Lundell T."/>
            <person name="Morin E."/>
            <person name="Murat C."/>
            <person name="Sun H."/>
            <person name="Tunlid A."/>
            <person name="Henrissat B."/>
            <person name="Grigoriev I.V."/>
            <person name="Hibbett D.S."/>
            <person name="Martin F."/>
            <person name="Nordberg H.P."/>
            <person name="Cantor M.N."/>
            <person name="Hua S.X."/>
        </authorList>
    </citation>
    <scope>NUCLEOTIDE SEQUENCE [LARGE SCALE GENOMIC DNA]</scope>
    <source>
        <strain evidence="7 8">Marx 270</strain>
    </source>
</reference>
<evidence type="ECO:0000313" key="7">
    <source>
        <dbReference type="EMBL" id="KIO11776.1"/>
    </source>
</evidence>
<dbReference type="AlphaFoldDB" id="A0A0C3PRR4"/>
<dbReference type="Proteomes" id="UP000054217">
    <property type="component" value="Unassembled WGS sequence"/>
</dbReference>
<dbReference type="HOGENOM" id="CLU_079101_1_1_1"/>
<evidence type="ECO:0000256" key="1">
    <source>
        <dbReference type="ARBA" id="ARBA00004173"/>
    </source>
</evidence>
<dbReference type="PROSITE" id="PS51503">
    <property type="entry name" value="HIG1"/>
    <property type="match status" value="1"/>
</dbReference>
<dbReference type="Pfam" id="PF04588">
    <property type="entry name" value="HIG_1_N"/>
    <property type="match status" value="1"/>
</dbReference>
<dbReference type="OrthoDB" id="1915122at2759"/>
<proteinExistence type="predicted"/>
<evidence type="ECO:0000256" key="3">
    <source>
        <dbReference type="ARBA" id="ARBA00022989"/>
    </source>
</evidence>
<dbReference type="PANTHER" id="PTHR28018:SF3">
    <property type="entry name" value="RESPIRATORY SUPERCOMPLEX FACTOR 2, MITOCHONDRIAL"/>
    <property type="match status" value="1"/>
</dbReference>
<evidence type="ECO:0000256" key="2">
    <source>
        <dbReference type="ARBA" id="ARBA00022692"/>
    </source>
</evidence>
<dbReference type="GO" id="GO:0005739">
    <property type="term" value="C:mitochondrion"/>
    <property type="evidence" value="ECO:0007669"/>
    <property type="project" value="UniProtKB-SubCell"/>
</dbReference>
<dbReference type="InterPro" id="IPR040153">
    <property type="entry name" value="Rcf2"/>
</dbReference>
<accession>A0A0C3PRR4</accession>
<dbReference type="InParanoid" id="A0A0C3PRR4"/>
<dbReference type="PANTHER" id="PTHR28018">
    <property type="entry name" value="RESPIRATORY SUPERCOMPLEX FACTOR 2, MITOCHONDRIAL"/>
    <property type="match status" value="1"/>
</dbReference>
<dbReference type="STRING" id="870435.A0A0C3PRR4"/>
<keyword evidence="2 5" id="KW-0812">Transmembrane</keyword>
<dbReference type="FunCoup" id="A0A0C3PRR4">
    <property type="interactions" value="57"/>
</dbReference>
<evidence type="ECO:0000313" key="8">
    <source>
        <dbReference type="Proteomes" id="UP000054217"/>
    </source>
</evidence>
<reference evidence="8" key="2">
    <citation type="submission" date="2015-01" db="EMBL/GenBank/DDBJ databases">
        <title>Evolutionary Origins and Diversification of the Mycorrhizal Mutualists.</title>
        <authorList>
            <consortium name="DOE Joint Genome Institute"/>
            <consortium name="Mycorrhizal Genomics Consortium"/>
            <person name="Kohler A."/>
            <person name="Kuo A."/>
            <person name="Nagy L.G."/>
            <person name="Floudas D."/>
            <person name="Copeland A."/>
            <person name="Barry K.W."/>
            <person name="Cichocki N."/>
            <person name="Veneault-Fourrey C."/>
            <person name="LaButti K."/>
            <person name="Lindquist E.A."/>
            <person name="Lipzen A."/>
            <person name="Lundell T."/>
            <person name="Morin E."/>
            <person name="Murat C."/>
            <person name="Riley R."/>
            <person name="Ohm R."/>
            <person name="Sun H."/>
            <person name="Tunlid A."/>
            <person name="Henrissat B."/>
            <person name="Grigoriev I.V."/>
            <person name="Hibbett D.S."/>
            <person name="Martin F."/>
        </authorList>
    </citation>
    <scope>NUCLEOTIDE SEQUENCE [LARGE SCALE GENOMIC DNA]</scope>
    <source>
        <strain evidence="8">Marx 270</strain>
    </source>
</reference>
<feature type="transmembrane region" description="Helical" evidence="5">
    <location>
        <begin position="119"/>
        <end position="138"/>
    </location>
</feature>
<name>A0A0C3PRR4_PISTI</name>
<gene>
    <name evidence="7" type="ORF">M404DRAFT_126765</name>
</gene>
<evidence type="ECO:0000259" key="6">
    <source>
        <dbReference type="PROSITE" id="PS51503"/>
    </source>
</evidence>
<keyword evidence="3 5" id="KW-1133">Transmembrane helix</keyword>